<evidence type="ECO:0000313" key="3">
    <source>
        <dbReference type="Proteomes" id="UP000002012"/>
    </source>
</evidence>
<dbReference type="InParanoid" id="D4H6K8"/>
<reference evidence="2 3" key="1">
    <citation type="journal article" date="2010" name="Stand. Genomic Sci.">
        <title>Complete genome sequence of Denitrovibrio acetiphilus type strain (N2460).</title>
        <authorList>
            <person name="Kiss H."/>
            <person name="Lang E."/>
            <person name="Lapidus A."/>
            <person name="Copeland A."/>
            <person name="Nolan M."/>
            <person name="Glavina Del Rio T."/>
            <person name="Chen F."/>
            <person name="Lucas S."/>
            <person name="Tice H."/>
            <person name="Cheng J.F."/>
            <person name="Han C."/>
            <person name="Goodwin L."/>
            <person name="Pitluck S."/>
            <person name="Liolios K."/>
            <person name="Pati A."/>
            <person name="Ivanova N."/>
            <person name="Mavromatis K."/>
            <person name="Chen A."/>
            <person name="Palaniappan K."/>
            <person name="Land M."/>
            <person name="Hauser L."/>
            <person name="Chang Y.J."/>
            <person name="Jeffries C.D."/>
            <person name="Detter J.C."/>
            <person name="Brettin T."/>
            <person name="Spring S."/>
            <person name="Rohde M."/>
            <person name="Goker M."/>
            <person name="Woyke T."/>
            <person name="Bristow J."/>
            <person name="Eisen J.A."/>
            <person name="Markowitz V."/>
            <person name="Hugenholtz P."/>
            <person name="Kyrpides N.C."/>
            <person name="Klenk H.P."/>
        </authorList>
    </citation>
    <scope>NUCLEOTIDE SEQUENCE [LARGE SCALE GENOMIC DNA]</scope>
    <source>
        <strain evidence="3">DSM 12809 / NBRC 114555 / N2460</strain>
    </source>
</reference>
<evidence type="ECO:0008006" key="4">
    <source>
        <dbReference type="Google" id="ProtNLM"/>
    </source>
</evidence>
<evidence type="ECO:0000256" key="1">
    <source>
        <dbReference type="SAM" id="Phobius"/>
    </source>
</evidence>
<dbReference type="KEGG" id="dap:Dacet_2932"/>
<gene>
    <name evidence="2" type="ordered locus">Dacet_2932</name>
</gene>
<dbReference type="Proteomes" id="UP000002012">
    <property type="component" value="Chromosome"/>
</dbReference>
<dbReference type="AlphaFoldDB" id="D4H6K8"/>
<organism evidence="2 3">
    <name type="scientific">Denitrovibrio acetiphilus (strain DSM 12809 / NBRC 114555 / N2460)</name>
    <dbReference type="NCBI Taxonomy" id="522772"/>
    <lineage>
        <taxon>Bacteria</taxon>
        <taxon>Pseudomonadati</taxon>
        <taxon>Deferribacterota</taxon>
        <taxon>Deferribacteres</taxon>
        <taxon>Deferribacterales</taxon>
        <taxon>Geovibrionaceae</taxon>
        <taxon>Denitrovibrio</taxon>
    </lineage>
</organism>
<accession>D4H6K8</accession>
<name>D4H6K8_DENA2</name>
<feature type="transmembrane region" description="Helical" evidence="1">
    <location>
        <begin position="54"/>
        <end position="76"/>
    </location>
</feature>
<dbReference type="HOGENOM" id="CLU_2272798_0_0_0"/>
<keyword evidence="1" id="KW-0472">Membrane</keyword>
<dbReference type="EMBL" id="CP001968">
    <property type="protein sequence ID" value="ADD69682.1"/>
    <property type="molecule type" value="Genomic_DNA"/>
</dbReference>
<keyword evidence="3" id="KW-1185">Reference proteome</keyword>
<protein>
    <recommendedName>
        <fullName evidence="4">DUF1634 domain-containing protein</fullName>
    </recommendedName>
</protein>
<feature type="transmembrane region" description="Helical" evidence="1">
    <location>
        <begin position="83"/>
        <end position="100"/>
    </location>
</feature>
<keyword evidence="1" id="KW-1133">Transmembrane helix</keyword>
<dbReference type="STRING" id="522772.Dacet_2932"/>
<feature type="transmembrane region" description="Helical" evidence="1">
    <location>
        <begin position="12"/>
        <end position="34"/>
    </location>
</feature>
<dbReference type="RefSeq" id="WP_013012167.1">
    <property type="nucleotide sequence ID" value="NC_013943.1"/>
</dbReference>
<sequence>MTVENGVAKIMRAGLVSSLVFMVLGVIFSFFGIYTDGIELTLKNLLTDGAGLMYLGTFCMIGTPIAVLVYLSVYFLYKKPAKYAFYCMAMLVFLFIVILTRV</sequence>
<proteinExistence type="predicted"/>
<dbReference type="PaxDb" id="522772-Dacet_2932"/>
<evidence type="ECO:0000313" key="2">
    <source>
        <dbReference type="EMBL" id="ADD69682.1"/>
    </source>
</evidence>
<keyword evidence="1" id="KW-0812">Transmembrane</keyword>